<reference evidence="2" key="1">
    <citation type="journal article" date="2023" name="Hortic. Res.">
        <title>A chromosome-level phased genome enabling allele-level studies in sweet orange: a case study on citrus Huanglongbing tolerance.</title>
        <authorList>
            <person name="Wu B."/>
            <person name="Yu Q."/>
            <person name="Deng Z."/>
            <person name="Duan Y."/>
            <person name="Luo F."/>
            <person name="Gmitter F. Jr."/>
        </authorList>
    </citation>
    <scope>NUCLEOTIDE SEQUENCE [LARGE SCALE GENOMIC DNA]</scope>
    <source>
        <strain evidence="2">cv. Valencia</strain>
    </source>
</reference>
<proteinExistence type="predicted"/>
<evidence type="ECO:0000313" key="2">
    <source>
        <dbReference type="Proteomes" id="UP000829398"/>
    </source>
</evidence>
<dbReference type="EMBL" id="CM039175">
    <property type="protein sequence ID" value="KAH9736936.1"/>
    <property type="molecule type" value="Genomic_DNA"/>
</dbReference>
<name>A0ACB8JW08_CITSI</name>
<keyword evidence="2" id="KW-1185">Reference proteome</keyword>
<accession>A0ACB8JW08</accession>
<protein>
    <submittedName>
        <fullName evidence="1">Non-specific lipid-transfer protein 6</fullName>
    </submittedName>
</protein>
<gene>
    <name evidence="1" type="ORF">KPL71_018278</name>
</gene>
<sequence>MASSVMLMKLVTGCILVLVCLMGSAFVSTKAQVTCGTVVNDLTPCVSYVSYGGAVPTNCCNGVRTLYNAARSTADRQTVCKCLKQAVSGITYTRYQFGFAAGLPAKCGLNIPYQISPSTDCSSENDELVAISYEAVCLDN</sequence>
<dbReference type="Proteomes" id="UP000829398">
    <property type="component" value="Chromosome 6"/>
</dbReference>
<comment type="caution">
    <text evidence="1">The sequence shown here is derived from an EMBL/GenBank/DDBJ whole genome shotgun (WGS) entry which is preliminary data.</text>
</comment>
<organism evidence="1 2">
    <name type="scientific">Citrus sinensis</name>
    <name type="common">Sweet orange</name>
    <name type="synonym">Citrus aurantium var. sinensis</name>
    <dbReference type="NCBI Taxonomy" id="2711"/>
    <lineage>
        <taxon>Eukaryota</taxon>
        <taxon>Viridiplantae</taxon>
        <taxon>Streptophyta</taxon>
        <taxon>Embryophyta</taxon>
        <taxon>Tracheophyta</taxon>
        <taxon>Spermatophyta</taxon>
        <taxon>Magnoliopsida</taxon>
        <taxon>eudicotyledons</taxon>
        <taxon>Gunneridae</taxon>
        <taxon>Pentapetalae</taxon>
        <taxon>rosids</taxon>
        <taxon>malvids</taxon>
        <taxon>Sapindales</taxon>
        <taxon>Rutaceae</taxon>
        <taxon>Aurantioideae</taxon>
        <taxon>Citrus</taxon>
    </lineage>
</organism>
<evidence type="ECO:0000313" key="1">
    <source>
        <dbReference type="EMBL" id="KAH9736936.1"/>
    </source>
</evidence>